<evidence type="ECO:0000313" key="1">
    <source>
        <dbReference type="EMBL" id="KAG8632728.1"/>
    </source>
</evidence>
<reference evidence="2" key="1">
    <citation type="journal article" date="2016" name="Nat. Biotechnol.">
        <title>Sequencing wild and cultivated cassava and related species reveals extensive interspecific hybridization and genetic diversity.</title>
        <authorList>
            <person name="Bredeson J.V."/>
            <person name="Lyons J.B."/>
            <person name="Prochnik S.E."/>
            <person name="Wu G.A."/>
            <person name="Ha C.M."/>
            <person name="Edsinger-Gonzales E."/>
            <person name="Grimwood J."/>
            <person name="Schmutz J."/>
            <person name="Rabbi I.Y."/>
            <person name="Egesi C."/>
            <person name="Nauluvula P."/>
            <person name="Lebot V."/>
            <person name="Ndunguru J."/>
            <person name="Mkamilo G."/>
            <person name="Bart R.S."/>
            <person name="Setter T.L."/>
            <person name="Gleadow R.M."/>
            <person name="Kulakow P."/>
            <person name="Ferguson M.E."/>
            <person name="Rounsley S."/>
            <person name="Rokhsar D.S."/>
        </authorList>
    </citation>
    <scope>NUCLEOTIDE SEQUENCE [LARGE SCALE GENOMIC DNA]</scope>
    <source>
        <strain evidence="2">cv. AM560-2</strain>
    </source>
</reference>
<dbReference type="Proteomes" id="UP000091857">
    <property type="component" value="Chromosome 18"/>
</dbReference>
<protein>
    <submittedName>
        <fullName evidence="1">Uncharacterized protein</fullName>
    </submittedName>
</protein>
<evidence type="ECO:0000313" key="2">
    <source>
        <dbReference type="Proteomes" id="UP000091857"/>
    </source>
</evidence>
<accession>A0ACB7FXJ7</accession>
<proteinExistence type="predicted"/>
<comment type="caution">
    <text evidence="1">The sequence shown here is derived from an EMBL/GenBank/DDBJ whole genome shotgun (WGS) entry which is preliminary data.</text>
</comment>
<keyword evidence="2" id="KW-1185">Reference proteome</keyword>
<name>A0ACB7FXJ7_MANES</name>
<organism evidence="1 2">
    <name type="scientific">Manihot esculenta</name>
    <name type="common">Cassava</name>
    <name type="synonym">Jatropha manihot</name>
    <dbReference type="NCBI Taxonomy" id="3983"/>
    <lineage>
        <taxon>Eukaryota</taxon>
        <taxon>Viridiplantae</taxon>
        <taxon>Streptophyta</taxon>
        <taxon>Embryophyta</taxon>
        <taxon>Tracheophyta</taxon>
        <taxon>Spermatophyta</taxon>
        <taxon>Magnoliopsida</taxon>
        <taxon>eudicotyledons</taxon>
        <taxon>Gunneridae</taxon>
        <taxon>Pentapetalae</taxon>
        <taxon>rosids</taxon>
        <taxon>fabids</taxon>
        <taxon>Malpighiales</taxon>
        <taxon>Euphorbiaceae</taxon>
        <taxon>Crotonoideae</taxon>
        <taxon>Manihoteae</taxon>
        <taxon>Manihot</taxon>
    </lineage>
</organism>
<gene>
    <name evidence="1" type="ORF">MANES_18G051550v8</name>
</gene>
<dbReference type="EMBL" id="CM004404">
    <property type="protein sequence ID" value="KAG8632728.1"/>
    <property type="molecule type" value="Genomic_DNA"/>
</dbReference>
<sequence length="113" mass="12255">MLLRILSISSSVAKSQQVDGVFCRLYKFTTENLTAQAEPIGKEEQLTLSKEKMCYEVKCSSCGKTTWGGCGRHVPSVYNRIPQGQHCLCNGWPGVDPNNPNAAAQSSSSCAIL</sequence>